<proteinExistence type="predicted"/>
<sequence length="80" mass="9499">MPFQEFMLRHRLQTAGRIRSLSLEKRGLSIPCLSSERISTRSQNNVMTVMGSFVLKDSSLHRIRFILKRISPRRWNPCYY</sequence>
<evidence type="ECO:0000313" key="1">
    <source>
        <dbReference type="EMBL" id="GIY65732.1"/>
    </source>
</evidence>
<dbReference type="EMBL" id="BPLR01014023">
    <property type="protein sequence ID" value="GIY65732.1"/>
    <property type="molecule type" value="Genomic_DNA"/>
</dbReference>
<name>A0AAV4V688_CAEEX</name>
<dbReference type="Proteomes" id="UP001054945">
    <property type="component" value="Unassembled WGS sequence"/>
</dbReference>
<evidence type="ECO:0000313" key="2">
    <source>
        <dbReference type="Proteomes" id="UP001054945"/>
    </source>
</evidence>
<reference evidence="1 2" key="1">
    <citation type="submission" date="2021-06" db="EMBL/GenBank/DDBJ databases">
        <title>Caerostris extrusa draft genome.</title>
        <authorList>
            <person name="Kono N."/>
            <person name="Arakawa K."/>
        </authorList>
    </citation>
    <scope>NUCLEOTIDE SEQUENCE [LARGE SCALE GENOMIC DNA]</scope>
</reference>
<accession>A0AAV4V688</accession>
<comment type="caution">
    <text evidence="1">The sequence shown here is derived from an EMBL/GenBank/DDBJ whole genome shotgun (WGS) entry which is preliminary data.</text>
</comment>
<protein>
    <submittedName>
        <fullName evidence="1">Uncharacterized protein</fullName>
    </submittedName>
</protein>
<keyword evidence="2" id="KW-1185">Reference proteome</keyword>
<gene>
    <name evidence="1" type="ORF">CEXT_133821</name>
</gene>
<organism evidence="1 2">
    <name type="scientific">Caerostris extrusa</name>
    <name type="common">Bark spider</name>
    <name type="synonym">Caerostris bankana</name>
    <dbReference type="NCBI Taxonomy" id="172846"/>
    <lineage>
        <taxon>Eukaryota</taxon>
        <taxon>Metazoa</taxon>
        <taxon>Ecdysozoa</taxon>
        <taxon>Arthropoda</taxon>
        <taxon>Chelicerata</taxon>
        <taxon>Arachnida</taxon>
        <taxon>Araneae</taxon>
        <taxon>Araneomorphae</taxon>
        <taxon>Entelegynae</taxon>
        <taxon>Araneoidea</taxon>
        <taxon>Araneidae</taxon>
        <taxon>Caerostris</taxon>
    </lineage>
</organism>
<dbReference type="AlphaFoldDB" id="A0AAV4V688"/>